<proteinExistence type="predicted"/>
<dbReference type="Proteomes" id="UP000886653">
    <property type="component" value="Unassembled WGS sequence"/>
</dbReference>
<dbReference type="AlphaFoldDB" id="A0A9P6NL96"/>
<organism evidence="2 3">
    <name type="scientific">Cronartium quercuum f. sp. fusiforme G11</name>
    <dbReference type="NCBI Taxonomy" id="708437"/>
    <lineage>
        <taxon>Eukaryota</taxon>
        <taxon>Fungi</taxon>
        <taxon>Dikarya</taxon>
        <taxon>Basidiomycota</taxon>
        <taxon>Pucciniomycotina</taxon>
        <taxon>Pucciniomycetes</taxon>
        <taxon>Pucciniales</taxon>
        <taxon>Coleosporiaceae</taxon>
        <taxon>Cronartium</taxon>
    </lineage>
</organism>
<comment type="caution">
    <text evidence="2">The sequence shown here is derived from an EMBL/GenBank/DDBJ whole genome shotgun (WGS) entry which is preliminary data.</text>
</comment>
<keyword evidence="3" id="KW-1185">Reference proteome</keyword>
<feature type="chain" id="PRO_5040342716" evidence="1">
    <location>
        <begin position="20"/>
        <end position="156"/>
    </location>
</feature>
<sequence length="156" mass="16517">MHSAQLVVSLFLFLSLVLSQTPPATPSGMSVTPASKQQIPDRVTCPTDTNATVELIAEHCHIAAHHLALNGLSHAECDSCAVVVTDGHKNLKNVSLSCDEAVAAVDFILVTLCSPKANPPVPKPHFETKEAFSVTAQRALGHTSCADLVKNSTLRN</sequence>
<evidence type="ECO:0000313" key="3">
    <source>
        <dbReference type="Proteomes" id="UP000886653"/>
    </source>
</evidence>
<name>A0A9P6NL96_9BASI</name>
<gene>
    <name evidence="2" type="ORF">CROQUDRAFT_655427</name>
</gene>
<keyword evidence="1" id="KW-0732">Signal</keyword>
<dbReference type="EMBL" id="MU167241">
    <property type="protein sequence ID" value="KAG0148049.1"/>
    <property type="molecule type" value="Genomic_DNA"/>
</dbReference>
<protein>
    <submittedName>
        <fullName evidence="2">Uncharacterized protein</fullName>
    </submittedName>
</protein>
<feature type="signal peptide" evidence="1">
    <location>
        <begin position="1"/>
        <end position="19"/>
    </location>
</feature>
<evidence type="ECO:0000256" key="1">
    <source>
        <dbReference type="SAM" id="SignalP"/>
    </source>
</evidence>
<reference evidence="2" key="1">
    <citation type="submission" date="2013-11" db="EMBL/GenBank/DDBJ databases">
        <title>Genome sequence of the fusiform rust pathogen reveals effectors for host alternation and coevolution with pine.</title>
        <authorList>
            <consortium name="DOE Joint Genome Institute"/>
            <person name="Smith K."/>
            <person name="Pendleton A."/>
            <person name="Kubisiak T."/>
            <person name="Anderson C."/>
            <person name="Salamov A."/>
            <person name="Aerts A."/>
            <person name="Riley R."/>
            <person name="Clum A."/>
            <person name="Lindquist E."/>
            <person name="Ence D."/>
            <person name="Campbell M."/>
            <person name="Kronenberg Z."/>
            <person name="Feau N."/>
            <person name="Dhillon B."/>
            <person name="Hamelin R."/>
            <person name="Burleigh J."/>
            <person name="Smith J."/>
            <person name="Yandell M."/>
            <person name="Nelson C."/>
            <person name="Grigoriev I."/>
            <person name="Davis J."/>
        </authorList>
    </citation>
    <scope>NUCLEOTIDE SEQUENCE</scope>
    <source>
        <strain evidence="2">G11</strain>
    </source>
</reference>
<evidence type="ECO:0000313" key="2">
    <source>
        <dbReference type="EMBL" id="KAG0148049.1"/>
    </source>
</evidence>
<accession>A0A9P6NL96</accession>
<dbReference type="OrthoDB" id="10508471at2759"/>